<organism evidence="2">
    <name type="scientific">Brachypodium distachyon</name>
    <name type="common">Purple false brome</name>
    <name type="synonym">Trachynia distachya</name>
    <dbReference type="NCBI Taxonomy" id="15368"/>
    <lineage>
        <taxon>Eukaryota</taxon>
        <taxon>Viridiplantae</taxon>
        <taxon>Streptophyta</taxon>
        <taxon>Embryophyta</taxon>
        <taxon>Tracheophyta</taxon>
        <taxon>Spermatophyta</taxon>
        <taxon>Magnoliopsida</taxon>
        <taxon>Liliopsida</taxon>
        <taxon>Poales</taxon>
        <taxon>Poaceae</taxon>
        <taxon>BOP clade</taxon>
        <taxon>Pooideae</taxon>
        <taxon>Stipodae</taxon>
        <taxon>Brachypodieae</taxon>
        <taxon>Brachypodium</taxon>
    </lineage>
</organism>
<dbReference type="KEGG" id="bdi:100839975"/>
<feature type="transmembrane region" description="Helical" evidence="1">
    <location>
        <begin position="52"/>
        <end position="73"/>
    </location>
</feature>
<keyword evidence="1" id="KW-1133">Transmembrane helix</keyword>
<dbReference type="Proteomes" id="UP000008810">
    <property type="component" value="Chromosome 1"/>
</dbReference>
<dbReference type="OrthoDB" id="1937310at2759"/>
<keyword evidence="1" id="KW-0812">Transmembrane</keyword>
<sequence>MARGTEVDQGLQRQPLVEQVKEYQARYRHAWATSSFLSSTSTSSSSSSWIDVLLVIWELLFFALLVFTCVAFYFKFIGLAFSFLCVAALLYMCMRLTKEERKHKRSKQRMLLPLSM</sequence>
<dbReference type="EnsemblPlants" id="KQK23126">
    <property type="protein sequence ID" value="KQK23126"/>
    <property type="gene ID" value="BRADI_1g71390v3"/>
</dbReference>
<protein>
    <submittedName>
        <fullName evidence="2 3">Uncharacterized protein</fullName>
    </submittedName>
</protein>
<keyword evidence="4" id="KW-1185">Reference proteome</keyword>
<accession>I1H8K9</accession>
<proteinExistence type="predicted"/>
<dbReference type="OMA" id="EVLLMIW"/>
<name>I1H8K9_BRADI</name>
<reference evidence="3" key="3">
    <citation type="submission" date="2018-08" db="UniProtKB">
        <authorList>
            <consortium name="EnsemblPlants"/>
        </authorList>
    </citation>
    <scope>IDENTIFICATION</scope>
    <source>
        <strain evidence="3">cv. Bd21</strain>
    </source>
</reference>
<dbReference type="Gramene" id="KQK23127">
    <property type="protein sequence ID" value="KQK23127"/>
    <property type="gene ID" value="BRADI_1g71390v3"/>
</dbReference>
<dbReference type="PANTHER" id="PTHR34936">
    <property type="entry name" value="EXPRESSED PROTEIN"/>
    <property type="match status" value="1"/>
</dbReference>
<dbReference type="RefSeq" id="XP_024313803.1">
    <property type="nucleotide sequence ID" value="XM_024458035.1"/>
</dbReference>
<evidence type="ECO:0000313" key="4">
    <source>
        <dbReference type="Proteomes" id="UP000008810"/>
    </source>
</evidence>
<keyword evidence="1" id="KW-0472">Membrane</keyword>
<evidence type="ECO:0000313" key="3">
    <source>
        <dbReference type="EnsemblPlants" id="KQK23126"/>
    </source>
</evidence>
<evidence type="ECO:0000256" key="1">
    <source>
        <dbReference type="SAM" id="Phobius"/>
    </source>
</evidence>
<dbReference type="eggNOG" id="ENOG502S5QW">
    <property type="taxonomic scope" value="Eukaryota"/>
</dbReference>
<reference evidence="2 3" key="1">
    <citation type="journal article" date="2010" name="Nature">
        <title>Genome sequencing and analysis of the model grass Brachypodium distachyon.</title>
        <authorList>
            <consortium name="International Brachypodium Initiative"/>
        </authorList>
    </citation>
    <scope>NUCLEOTIDE SEQUENCE [LARGE SCALE GENOMIC DNA]</scope>
    <source>
        <strain evidence="2">Bd21</strain>
        <strain evidence="3">cv. Bd21</strain>
    </source>
</reference>
<feature type="transmembrane region" description="Helical" evidence="1">
    <location>
        <begin position="79"/>
        <end position="97"/>
    </location>
</feature>
<dbReference type="RefSeq" id="XP_010229036.1">
    <property type="nucleotide sequence ID" value="XM_010230734.3"/>
</dbReference>
<gene>
    <name evidence="3" type="primary">LOC100839975</name>
    <name evidence="2" type="ORF">BRADI_1g71390v3</name>
</gene>
<dbReference type="EMBL" id="CM000880">
    <property type="protein sequence ID" value="KQK23127.1"/>
    <property type="molecule type" value="Genomic_DNA"/>
</dbReference>
<dbReference type="Gramene" id="KQK23126">
    <property type="protein sequence ID" value="KQK23126"/>
    <property type="gene ID" value="BRADI_1g71390v3"/>
</dbReference>
<dbReference type="EMBL" id="CM000880">
    <property type="protein sequence ID" value="KQK23126.1"/>
    <property type="molecule type" value="Genomic_DNA"/>
</dbReference>
<dbReference type="GeneID" id="100839975"/>
<dbReference type="AlphaFoldDB" id="I1H8K9"/>
<evidence type="ECO:0000313" key="2">
    <source>
        <dbReference type="EMBL" id="KQK23127.1"/>
    </source>
</evidence>
<dbReference type="EnsemblPlants" id="KQK23127">
    <property type="protein sequence ID" value="KQK23127"/>
    <property type="gene ID" value="BRADI_1g71390v3"/>
</dbReference>
<reference evidence="2" key="2">
    <citation type="submission" date="2017-06" db="EMBL/GenBank/DDBJ databases">
        <title>WGS assembly of Brachypodium distachyon.</title>
        <authorList>
            <consortium name="The International Brachypodium Initiative"/>
            <person name="Lucas S."/>
            <person name="Harmon-Smith M."/>
            <person name="Lail K."/>
            <person name="Tice H."/>
            <person name="Grimwood J."/>
            <person name="Bruce D."/>
            <person name="Barry K."/>
            <person name="Shu S."/>
            <person name="Lindquist E."/>
            <person name="Wang M."/>
            <person name="Pitluck S."/>
            <person name="Vogel J.P."/>
            <person name="Garvin D.F."/>
            <person name="Mockler T.C."/>
            <person name="Schmutz J."/>
            <person name="Rokhsar D."/>
            <person name="Bevan M.W."/>
        </authorList>
    </citation>
    <scope>NUCLEOTIDE SEQUENCE</scope>
    <source>
        <strain evidence="2">Bd21</strain>
    </source>
</reference>
<dbReference type="HOGENOM" id="CLU_161632_0_0_1"/>
<dbReference type="PANTHER" id="PTHR34936:SF7">
    <property type="entry name" value="NADH-UBIQUINONE OXIDOREDUCTASE CHAIN 5"/>
    <property type="match status" value="1"/>
</dbReference>